<reference evidence="1 2" key="2">
    <citation type="submission" date="2020-03" db="EMBL/GenBank/DDBJ databases">
        <authorList>
            <person name="Ichikawa N."/>
            <person name="Kimura A."/>
            <person name="Kitahashi Y."/>
            <person name="Uohara A."/>
        </authorList>
    </citation>
    <scope>NUCLEOTIDE SEQUENCE [LARGE SCALE GENOMIC DNA]</scope>
    <source>
        <strain evidence="1 2">NBRC 105367</strain>
    </source>
</reference>
<protein>
    <recommendedName>
        <fullName evidence="3">AB hydrolase-1 domain-containing protein</fullName>
    </recommendedName>
</protein>
<dbReference type="InterPro" id="IPR029058">
    <property type="entry name" value="AB_hydrolase_fold"/>
</dbReference>
<evidence type="ECO:0000313" key="1">
    <source>
        <dbReference type="EMBL" id="BCB89774.1"/>
    </source>
</evidence>
<organism evidence="1 2">
    <name type="scientific">Phytohabitans suffuscus</name>
    <dbReference type="NCBI Taxonomy" id="624315"/>
    <lineage>
        <taxon>Bacteria</taxon>
        <taxon>Bacillati</taxon>
        <taxon>Actinomycetota</taxon>
        <taxon>Actinomycetes</taxon>
        <taxon>Micromonosporales</taxon>
        <taxon>Micromonosporaceae</taxon>
    </lineage>
</organism>
<dbReference type="EMBL" id="AP022871">
    <property type="protein sequence ID" value="BCB89774.1"/>
    <property type="molecule type" value="Genomic_DNA"/>
</dbReference>
<dbReference type="KEGG" id="psuu:Psuf_070870"/>
<dbReference type="SUPFAM" id="SSF53474">
    <property type="entry name" value="alpha/beta-Hydrolases"/>
    <property type="match status" value="1"/>
</dbReference>
<dbReference type="Proteomes" id="UP000503011">
    <property type="component" value="Chromosome"/>
</dbReference>
<reference evidence="1 2" key="1">
    <citation type="submission" date="2020-03" db="EMBL/GenBank/DDBJ databases">
        <title>Whole genome shotgun sequence of Phytohabitans suffuscus NBRC 105367.</title>
        <authorList>
            <person name="Komaki H."/>
            <person name="Tamura T."/>
        </authorList>
    </citation>
    <scope>NUCLEOTIDE SEQUENCE [LARGE SCALE GENOMIC DNA]</scope>
    <source>
        <strain evidence="1 2">NBRC 105367</strain>
    </source>
</reference>
<evidence type="ECO:0000313" key="2">
    <source>
        <dbReference type="Proteomes" id="UP000503011"/>
    </source>
</evidence>
<gene>
    <name evidence="1" type="ORF">Psuf_070870</name>
</gene>
<dbReference type="RefSeq" id="WP_173161782.1">
    <property type="nucleotide sequence ID" value="NZ_AP022871.1"/>
</dbReference>
<dbReference type="AlphaFoldDB" id="A0A6F8YUJ8"/>
<accession>A0A6F8YUJ8</accession>
<proteinExistence type="predicted"/>
<sequence>MGRRTTFVRARMLRAHVEAADGIRFRPGSDAWLLRRRQPVLAFHRDPARAAVEERLRRHPATRVVHLPGAGHWLRQERPDQLETVLERWLAAVG</sequence>
<keyword evidence="2" id="KW-1185">Reference proteome</keyword>
<name>A0A6F8YUJ8_9ACTN</name>
<evidence type="ECO:0008006" key="3">
    <source>
        <dbReference type="Google" id="ProtNLM"/>
    </source>
</evidence>
<dbReference type="Gene3D" id="3.40.50.1820">
    <property type="entry name" value="alpha/beta hydrolase"/>
    <property type="match status" value="1"/>
</dbReference>